<dbReference type="PANTHER" id="PTHR43822:SF2">
    <property type="entry name" value="HOMOACONITASE, MITOCHONDRIAL"/>
    <property type="match status" value="1"/>
</dbReference>
<dbReference type="Gene3D" id="3.30.499.10">
    <property type="entry name" value="Aconitase, domain 3"/>
    <property type="match status" value="2"/>
</dbReference>
<keyword evidence="6" id="KW-0028">Amino-acid biosynthesis</keyword>
<dbReference type="AlphaFoldDB" id="A0A1I6HSA2"/>
<dbReference type="SUPFAM" id="SSF53732">
    <property type="entry name" value="Aconitase iron-sulfur domain"/>
    <property type="match status" value="1"/>
</dbReference>
<dbReference type="InterPro" id="IPR006251">
    <property type="entry name" value="Homoacnase/IPMdehydase_lsu"/>
</dbReference>
<gene>
    <name evidence="6" type="primary">leuC</name>
    <name evidence="8" type="ORF">SAMN05661086_00229</name>
</gene>
<evidence type="ECO:0000256" key="3">
    <source>
        <dbReference type="ARBA" id="ARBA00023004"/>
    </source>
</evidence>
<dbReference type="HAMAP" id="MF_01027">
    <property type="entry name" value="LeuC_type2"/>
    <property type="match status" value="1"/>
</dbReference>
<accession>A0A1I6HSA2</accession>
<proteinExistence type="inferred from homology"/>
<dbReference type="UniPathway" id="UPA00048">
    <property type="reaction ID" value="UER00071"/>
</dbReference>
<dbReference type="GO" id="GO:0009098">
    <property type="term" value="P:L-leucine biosynthetic process"/>
    <property type="evidence" value="ECO:0007669"/>
    <property type="project" value="UniProtKB-UniRule"/>
</dbReference>
<organism evidence="8 9">
    <name type="scientific">Anaeromicropila populeti</name>
    <dbReference type="NCBI Taxonomy" id="37658"/>
    <lineage>
        <taxon>Bacteria</taxon>
        <taxon>Bacillati</taxon>
        <taxon>Bacillota</taxon>
        <taxon>Clostridia</taxon>
        <taxon>Lachnospirales</taxon>
        <taxon>Lachnospiraceae</taxon>
        <taxon>Anaeromicropila</taxon>
    </lineage>
</organism>
<dbReference type="GO" id="GO:0003861">
    <property type="term" value="F:3-isopropylmalate dehydratase activity"/>
    <property type="evidence" value="ECO:0007669"/>
    <property type="project" value="UniProtKB-UniRule"/>
</dbReference>
<dbReference type="InterPro" id="IPR050067">
    <property type="entry name" value="IPM_dehydratase_rel_enz"/>
</dbReference>
<feature type="domain" description="Aconitase/3-isopropylmalate dehydratase large subunit alpha/beta/alpha" evidence="7">
    <location>
        <begin position="10"/>
        <end position="238"/>
    </location>
</feature>
<dbReference type="NCBIfam" id="NF001614">
    <property type="entry name" value="PRK00402.1"/>
    <property type="match status" value="1"/>
</dbReference>
<sequence>MTLAEQIIKWKTNKTNVLPSEILMVKPDKIMIHDIFIPFVVEKFYEMGFEKVFDPDRIVIIFDHLVPAAKAEDIRHFKIAHEFIEKQGIKNVHESDGICHQLMHEQGYVKPGDIVFGTDSHTVTYGALGVFSSGLGYTDIASIIGTGETWIKVPETIRIKIDGSLPKGVYAKDVILKIIGDIGADGASYKAIEFVGSTVEAMSISSRLTMSNMVVEAGAKVGLFYPDEKTCRYADVSNDILTKFQLEDSASTIKVLEYKAEEFVPVAAIPSNVDNVKAIKELDEIKVDQVFIGSCTNGRLEDLEVAASILQGKRISKNVKLVVTPASREVYEMAATNGYLETFVKAGAIITHPGCGLCCGRGGGIVGDNEVLVATNNRNFLGRMGSESSKTYLVSPAVAALSAIKGFLTYE</sequence>
<evidence type="ECO:0000256" key="1">
    <source>
        <dbReference type="ARBA" id="ARBA00022485"/>
    </source>
</evidence>
<dbReference type="GO" id="GO:0051539">
    <property type="term" value="F:4 iron, 4 sulfur cluster binding"/>
    <property type="evidence" value="ECO:0007669"/>
    <property type="project" value="UniProtKB-KW"/>
</dbReference>
<keyword evidence="3 6" id="KW-0408">Iron</keyword>
<comment type="cofactor">
    <cofactor evidence="6">
        <name>[4Fe-4S] cluster</name>
        <dbReference type="ChEBI" id="CHEBI:49883"/>
    </cofactor>
    <text evidence="6">Binds 1 [4Fe-4S] cluster per subunit.</text>
</comment>
<comment type="catalytic activity">
    <reaction evidence="6">
        <text>(2R,3S)-3-isopropylmalate = (2S)-2-isopropylmalate</text>
        <dbReference type="Rhea" id="RHEA:32287"/>
        <dbReference type="ChEBI" id="CHEBI:1178"/>
        <dbReference type="ChEBI" id="CHEBI:35121"/>
        <dbReference type="EC" id="4.2.1.33"/>
    </reaction>
</comment>
<comment type="subunit">
    <text evidence="6">Heterodimer of LeuC and LeuD.</text>
</comment>
<feature type="domain" description="Aconitase/3-isopropylmalate dehydratase large subunit alpha/beta/alpha" evidence="7">
    <location>
        <begin position="276"/>
        <end position="406"/>
    </location>
</feature>
<dbReference type="NCBIfam" id="TIGR01343">
    <property type="entry name" value="hacA_fam"/>
    <property type="match status" value="1"/>
</dbReference>
<keyword evidence="2 6" id="KW-0479">Metal-binding</keyword>
<evidence type="ECO:0000313" key="9">
    <source>
        <dbReference type="Proteomes" id="UP000199659"/>
    </source>
</evidence>
<keyword evidence="6" id="KW-0432">Leucine biosynthesis</keyword>
<dbReference type="EC" id="4.2.1.33" evidence="6"/>
<dbReference type="NCBIfam" id="TIGR02086">
    <property type="entry name" value="IPMI_arch"/>
    <property type="match status" value="1"/>
</dbReference>
<dbReference type="InterPro" id="IPR018136">
    <property type="entry name" value="Aconitase_4Fe-4S_BS"/>
</dbReference>
<keyword evidence="4 6" id="KW-0411">Iron-sulfur</keyword>
<keyword evidence="1 6" id="KW-0004">4Fe-4S</keyword>
<evidence type="ECO:0000256" key="2">
    <source>
        <dbReference type="ARBA" id="ARBA00022723"/>
    </source>
</evidence>
<comment type="function">
    <text evidence="6">Catalyzes the isomerization between 2-isopropylmalate and 3-isopropylmalate, via the formation of 2-isopropylmaleate.</text>
</comment>
<keyword evidence="9" id="KW-1185">Reference proteome</keyword>
<feature type="binding site" evidence="6">
    <location>
        <position position="355"/>
    </location>
    <ligand>
        <name>[4Fe-4S] cluster</name>
        <dbReference type="ChEBI" id="CHEBI:49883"/>
    </ligand>
</feature>
<evidence type="ECO:0000256" key="4">
    <source>
        <dbReference type="ARBA" id="ARBA00023014"/>
    </source>
</evidence>
<keyword evidence="5 6" id="KW-0456">Lyase</keyword>
<dbReference type="InterPro" id="IPR036008">
    <property type="entry name" value="Aconitase_4Fe-4S_dom"/>
</dbReference>
<dbReference type="Pfam" id="PF00330">
    <property type="entry name" value="Aconitase"/>
    <property type="match status" value="2"/>
</dbReference>
<evidence type="ECO:0000259" key="7">
    <source>
        <dbReference type="Pfam" id="PF00330"/>
    </source>
</evidence>
<comment type="pathway">
    <text evidence="6">Amino-acid biosynthesis; L-leucine biosynthesis; L-leucine from 3-methyl-2-oxobutanoate: step 2/4.</text>
</comment>
<comment type="similarity">
    <text evidence="6">Belongs to the aconitase/IPM isomerase family. LeuC type 2 subfamily.</text>
</comment>
<dbReference type="EMBL" id="FOYZ01000001">
    <property type="protein sequence ID" value="SFR57326.1"/>
    <property type="molecule type" value="Genomic_DNA"/>
</dbReference>
<feature type="binding site" evidence="6">
    <location>
        <position position="358"/>
    </location>
    <ligand>
        <name>[4Fe-4S] cluster</name>
        <dbReference type="ChEBI" id="CHEBI:49883"/>
    </ligand>
</feature>
<evidence type="ECO:0000256" key="6">
    <source>
        <dbReference type="HAMAP-Rule" id="MF_01027"/>
    </source>
</evidence>
<keyword evidence="6" id="KW-0100">Branched-chain amino acid biosynthesis</keyword>
<dbReference type="InterPro" id="IPR001030">
    <property type="entry name" value="Acoase/IPM_deHydtase_lsu_aba"/>
</dbReference>
<evidence type="ECO:0000256" key="5">
    <source>
        <dbReference type="ARBA" id="ARBA00023239"/>
    </source>
</evidence>
<evidence type="ECO:0000313" key="8">
    <source>
        <dbReference type="EMBL" id="SFR57326.1"/>
    </source>
</evidence>
<dbReference type="PROSITE" id="PS00450">
    <property type="entry name" value="ACONITASE_1"/>
    <property type="match status" value="1"/>
</dbReference>
<dbReference type="GO" id="GO:0046872">
    <property type="term" value="F:metal ion binding"/>
    <property type="evidence" value="ECO:0007669"/>
    <property type="project" value="UniProtKB-KW"/>
</dbReference>
<dbReference type="PANTHER" id="PTHR43822">
    <property type="entry name" value="HOMOACONITASE, MITOCHONDRIAL-RELATED"/>
    <property type="match status" value="1"/>
</dbReference>
<dbReference type="STRING" id="37658.SAMN05661086_00229"/>
<protein>
    <recommendedName>
        <fullName evidence="6">3-isopropylmalate dehydratase large subunit</fullName>
        <ecNumber evidence="6">4.2.1.33</ecNumber>
    </recommendedName>
    <alternativeName>
        <fullName evidence="6">Alpha-IPM isomerase</fullName>
        <shortName evidence="6">IPMI</shortName>
    </alternativeName>
    <alternativeName>
        <fullName evidence="6">Isopropylmalate isomerase</fullName>
    </alternativeName>
</protein>
<dbReference type="PRINTS" id="PR00415">
    <property type="entry name" value="ACONITASE"/>
</dbReference>
<dbReference type="InterPro" id="IPR015931">
    <property type="entry name" value="Acnase/IPM_dHydase_lsu_aba_1/3"/>
</dbReference>
<reference evidence="8 9" key="1">
    <citation type="submission" date="2016-10" db="EMBL/GenBank/DDBJ databases">
        <authorList>
            <person name="de Groot N.N."/>
        </authorList>
    </citation>
    <scope>NUCLEOTIDE SEQUENCE [LARGE SCALE GENOMIC DNA]</scope>
    <source>
        <strain evidence="8 9">743A</strain>
    </source>
</reference>
<dbReference type="Proteomes" id="UP000199659">
    <property type="component" value="Unassembled WGS sequence"/>
</dbReference>
<feature type="binding site" evidence="6">
    <location>
        <position position="295"/>
    </location>
    <ligand>
        <name>[4Fe-4S] cluster</name>
        <dbReference type="ChEBI" id="CHEBI:49883"/>
    </ligand>
</feature>
<name>A0A1I6HSA2_9FIRM</name>
<dbReference type="InterPro" id="IPR011826">
    <property type="entry name" value="HAcnase/IPMdehydase_lsu_prok"/>
</dbReference>